<feature type="domain" description="BZIP" evidence="6">
    <location>
        <begin position="168"/>
        <end position="220"/>
    </location>
</feature>
<dbReference type="FunFam" id="1.20.5.170:FF:000036">
    <property type="entry name" value="ABSCISIC ACID-INSENSITIVE 5-like protein 2"/>
    <property type="match status" value="1"/>
</dbReference>
<dbReference type="PANTHER" id="PTHR22952">
    <property type="entry name" value="CAMP-RESPONSE ELEMENT BINDING PROTEIN-RELATED"/>
    <property type="match status" value="1"/>
</dbReference>
<feature type="compositionally biased region" description="Low complexity" evidence="5">
    <location>
        <begin position="64"/>
        <end position="74"/>
    </location>
</feature>
<dbReference type="CDD" id="cd14707">
    <property type="entry name" value="bZIP_plant_BZIP46"/>
    <property type="match status" value="1"/>
</dbReference>
<evidence type="ECO:0000259" key="6">
    <source>
        <dbReference type="PROSITE" id="PS50217"/>
    </source>
</evidence>
<proteinExistence type="predicted"/>
<evidence type="ECO:0000313" key="7">
    <source>
        <dbReference type="EMBL" id="PON83879.1"/>
    </source>
</evidence>
<dbReference type="Pfam" id="PF00170">
    <property type="entry name" value="bZIP_1"/>
    <property type="match status" value="1"/>
</dbReference>
<dbReference type="InParanoid" id="A0A2P5EEB1"/>
<name>A0A2P5EEB1_TREOI</name>
<comment type="caution">
    <text evidence="7">The sequence shown here is derived from an EMBL/GenBank/DDBJ whole genome shotgun (WGS) entry which is preliminary data.</text>
</comment>
<dbReference type="PROSITE" id="PS00036">
    <property type="entry name" value="BZIP_BASIC"/>
    <property type="match status" value="1"/>
</dbReference>
<evidence type="ECO:0000256" key="5">
    <source>
        <dbReference type="SAM" id="MobiDB-lite"/>
    </source>
</evidence>
<dbReference type="EMBL" id="JXTC01000171">
    <property type="protein sequence ID" value="PON83879.1"/>
    <property type="molecule type" value="Genomic_DNA"/>
</dbReference>
<dbReference type="GO" id="GO:0045893">
    <property type="term" value="P:positive regulation of DNA-templated transcription"/>
    <property type="evidence" value="ECO:0007669"/>
    <property type="project" value="InterPro"/>
</dbReference>
<evidence type="ECO:0000313" key="8">
    <source>
        <dbReference type="Proteomes" id="UP000237000"/>
    </source>
</evidence>
<dbReference type="InterPro" id="IPR046347">
    <property type="entry name" value="bZIP_sf"/>
</dbReference>
<evidence type="ECO:0000256" key="2">
    <source>
        <dbReference type="ARBA" id="ARBA00023125"/>
    </source>
</evidence>
<dbReference type="GO" id="GO:0003677">
    <property type="term" value="F:DNA binding"/>
    <property type="evidence" value="ECO:0007669"/>
    <property type="project" value="UniProtKB-KW"/>
</dbReference>
<dbReference type="AlphaFoldDB" id="A0A2P5EEB1"/>
<dbReference type="InterPro" id="IPR043452">
    <property type="entry name" value="BZIP46-like"/>
</dbReference>
<reference evidence="8" key="1">
    <citation type="submission" date="2016-06" db="EMBL/GenBank/DDBJ databases">
        <title>Parallel loss of symbiosis genes in relatives of nitrogen-fixing non-legume Parasponia.</title>
        <authorList>
            <person name="Van Velzen R."/>
            <person name="Holmer R."/>
            <person name="Bu F."/>
            <person name="Rutten L."/>
            <person name="Van Zeijl A."/>
            <person name="Liu W."/>
            <person name="Santuari L."/>
            <person name="Cao Q."/>
            <person name="Sharma T."/>
            <person name="Shen D."/>
            <person name="Roswanjaya Y."/>
            <person name="Wardhani T."/>
            <person name="Kalhor M.S."/>
            <person name="Jansen J."/>
            <person name="Van den Hoogen J."/>
            <person name="Gungor B."/>
            <person name="Hartog M."/>
            <person name="Hontelez J."/>
            <person name="Verver J."/>
            <person name="Yang W.-C."/>
            <person name="Schijlen E."/>
            <person name="Repin R."/>
            <person name="Schilthuizen M."/>
            <person name="Schranz E."/>
            <person name="Heidstra R."/>
            <person name="Miyata K."/>
            <person name="Fedorova E."/>
            <person name="Kohlen W."/>
            <person name="Bisseling T."/>
            <person name="Smit S."/>
            <person name="Geurts R."/>
        </authorList>
    </citation>
    <scope>NUCLEOTIDE SEQUENCE [LARGE SCALE GENOMIC DNA]</scope>
    <source>
        <strain evidence="8">cv. RG33-2</strain>
    </source>
</reference>
<dbReference type="GO" id="GO:0005634">
    <property type="term" value="C:nucleus"/>
    <property type="evidence" value="ECO:0007669"/>
    <property type="project" value="UniProtKB-SubCell"/>
</dbReference>
<feature type="coiled-coil region" evidence="4">
    <location>
        <begin position="189"/>
        <end position="225"/>
    </location>
</feature>
<gene>
    <name evidence="7" type="primary">TorBZIP37</name>
    <name evidence="7" type="ORF">TorRG33x02_203190</name>
</gene>
<keyword evidence="8" id="KW-1185">Reference proteome</keyword>
<dbReference type="PANTHER" id="PTHR22952:SF392">
    <property type="entry name" value="BZIP TRANSCRIPTION FACTOR 12"/>
    <property type="match status" value="1"/>
</dbReference>
<dbReference type="GO" id="GO:0003700">
    <property type="term" value="F:DNA-binding transcription factor activity"/>
    <property type="evidence" value="ECO:0007669"/>
    <property type="project" value="InterPro"/>
</dbReference>
<keyword evidence="4" id="KW-0175">Coiled coil</keyword>
<dbReference type="STRING" id="63057.A0A2P5EEB1"/>
<evidence type="ECO:0000256" key="4">
    <source>
        <dbReference type="SAM" id="Coils"/>
    </source>
</evidence>
<accession>A0A2P5EEB1</accession>
<dbReference type="SMART" id="SM00338">
    <property type="entry name" value="BRLZ"/>
    <property type="match status" value="1"/>
</dbReference>
<keyword evidence="2" id="KW-0238">DNA-binding</keyword>
<comment type="subcellular location">
    <subcellularLocation>
        <location evidence="1">Nucleus</location>
    </subcellularLocation>
</comment>
<protein>
    <submittedName>
        <fullName evidence="7">Basic-leucine zipper transcription factor</fullName>
    </submittedName>
</protein>
<dbReference type="PROSITE" id="PS50217">
    <property type="entry name" value="BZIP"/>
    <property type="match status" value="1"/>
</dbReference>
<sequence length="277" mass="30709">MASSKVVIASASTTNAELPRQSSICSISTIINDEASRTLASVTMDDLLNLKSFYPEQPQPQPQPQQDQPQTHQEPLPEAPFPAPGVDDVWNSIVAGRTDRRAESGENGGVMTLEDYLRDEDVRVPVGYGQFQMPSQGVEGPVVVYGNGSGGSGRGKRKVVEEPLDKATEQKQRRMIKNRESAARSRERKQAYTVELESLVTQLEEENARLLREEAEEKKQRFKQSWNAPQVVEPVDPSSLRSTFFPRFLSCLAPRMEASTNSLLLIPIPNAALPKPH</sequence>
<keyword evidence="3" id="KW-0539">Nucleus</keyword>
<dbReference type="SUPFAM" id="SSF57959">
    <property type="entry name" value="Leucine zipper domain"/>
    <property type="match status" value="1"/>
</dbReference>
<dbReference type="OrthoDB" id="644067at2759"/>
<feature type="region of interest" description="Disordered" evidence="5">
    <location>
        <begin position="53"/>
        <end position="87"/>
    </location>
</feature>
<dbReference type="Proteomes" id="UP000237000">
    <property type="component" value="Unassembled WGS sequence"/>
</dbReference>
<dbReference type="InterPro" id="IPR004827">
    <property type="entry name" value="bZIP"/>
</dbReference>
<evidence type="ECO:0000256" key="3">
    <source>
        <dbReference type="ARBA" id="ARBA00023242"/>
    </source>
</evidence>
<organism evidence="7 8">
    <name type="scientific">Trema orientale</name>
    <name type="common">Charcoal tree</name>
    <name type="synonym">Celtis orientalis</name>
    <dbReference type="NCBI Taxonomy" id="63057"/>
    <lineage>
        <taxon>Eukaryota</taxon>
        <taxon>Viridiplantae</taxon>
        <taxon>Streptophyta</taxon>
        <taxon>Embryophyta</taxon>
        <taxon>Tracheophyta</taxon>
        <taxon>Spermatophyta</taxon>
        <taxon>Magnoliopsida</taxon>
        <taxon>eudicotyledons</taxon>
        <taxon>Gunneridae</taxon>
        <taxon>Pentapetalae</taxon>
        <taxon>rosids</taxon>
        <taxon>fabids</taxon>
        <taxon>Rosales</taxon>
        <taxon>Cannabaceae</taxon>
        <taxon>Trema</taxon>
    </lineage>
</organism>
<dbReference type="Gene3D" id="1.20.5.170">
    <property type="match status" value="1"/>
</dbReference>
<evidence type="ECO:0000256" key="1">
    <source>
        <dbReference type="ARBA" id="ARBA00004123"/>
    </source>
</evidence>